<dbReference type="Gene3D" id="1.10.530.10">
    <property type="match status" value="1"/>
</dbReference>
<accession>A0ABU6JWH3</accession>
<keyword evidence="9" id="KW-0326">Glycosidase</keyword>
<evidence type="ECO:0000256" key="12">
    <source>
        <dbReference type="SAM" id="MobiDB-lite"/>
    </source>
</evidence>
<evidence type="ECO:0000256" key="4">
    <source>
        <dbReference type="ARBA" id="ARBA00007974"/>
    </source>
</evidence>
<comment type="function">
    <text evidence="1">Flagellum-specific muramidase which hydrolyzes the peptidoglycan layer to assemble the rod structure in the periplasmic space.</text>
</comment>
<evidence type="ECO:0000256" key="7">
    <source>
        <dbReference type="ARBA" id="ARBA00022795"/>
    </source>
</evidence>
<proteinExistence type="inferred from homology"/>
<comment type="subcellular location">
    <subcellularLocation>
        <location evidence="2">Periplasm</location>
    </subcellularLocation>
</comment>
<sequence>MKTWTPPAAEPTSAVYDVNAVNSLRRQVNQKDPAALEKVARQFEGLFVNMMLKSMRSALPQDGMLNNDQTRLYTSMYDQQMAQDLSAKGLGLADMLVKQLGRQHSDIPADGVGKTPMPLDQQRLATSALSPALIGEFLRREQQQDNADERQAAQAPRQTSSQFTDRLSIPSMIASLQSGIPHHLIMAQAALESGWGRREITTADGEPSYNIFGVKASAGWTGKVTEVMTTEFENGRAYKTKEKFRVYDSYVDALNDYISLLTNNARYKPVLDAKNAEDAAYALQRAGYATDPNYGDKLVQIIGQIKQTTQKAISAYTHDLSKLF</sequence>
<keyword evidence="15" id="KW-1185">Reference proteome</keyword>
<feature type="compositionally biased region" description="Basic and acidic residues" evidence="12">
    <location>
        <begin position="141"/>
        <end position="151"/>
    </location>
</feature>
<evidence type="ECO:0000313" key="15">
    <source>
        <dbReference type="Proteomes" id="UP001309705"/>
    </source>
</evidence>
<reference evidence="14 15" key="1">
    <citation type="journal article" date="2017" name="Int. J. Syst. Evol. Microbiol.">
        <title>Brenneria populi subsp. brevivirga subsp. nov. isolated from symptomatic bark of Populus x euramericana canker, and description of Brenneria populi subsp. populi subsp. nov.</title>
        <authorList>
            <person name="Zheng M.H."/>
            <person name="Piao C.G."/>
            <person name="Xue H."/>
            <person name="Guo M.W."/>
            <person name="Li Y."/>
        </authorList>
    </citation>
    <scope>NUCLEOTIDE SEQUENCE [LARGE SCALE GENOMIC DNA]</scope>
    <source>
        <strain evidence="14 15">D9-5</strain>
    </source>
</reference>
<keyword evidence="14" id="KW-0282">Flagellum</keyword>
<keyword evidence="10" id="KW-0961">Cell wall biogenesis/degradation</keyword>
<dbReference type="PANTHER" id="PTHR33308">
    <property type="entry name" value="PEPTIDOGLYCAN HYDROLASE FLGJ"/>
    <property type="match status" value="1"/>
</dbReference>
<evidence type="ECO:0000256" key="3">
    <source>
        <dbReference type="ARBA" id="ARBA00006880"/>
    </source>
</evidence>
<keyword evidence="8 14" id="KW-0378">Hydrolase</keyword>
<name>A0ABU6JWH3_9GAMM</name>
<evidence type="ECO:0000256" key="1">
    <source>
        <dbReference type="ARBA" id="ARBA00002954"/>
    </source>
</evidence>
<dbReference type="NCBIfam" id="TIGR02541">
    <property type="entry name" value="flagell_FlgJ"/>
    <property type="match status" value="1"/>
</dbReference>
<dbReference type="InterPro" id="IPR002901">
    <property type="entry name" value="MGlyc_endo_b_GlcNAc-like_dom"/>
</dbReference>
<dbReference type="InterPro" id="IPR013377">
    <property type="entry name" value="FlgJ"/>
</dbReference>
<dbReference type="PANTHER" id="PTHR33308:SF9">
    <property type="entry name" value="PEPTIDOGLYCAN HYDROLASE FLGJ"/>
    <property type="match status" value="1"/>
</dbReference>
<dbReference type="GO" id="GO:0016787">
    <property type="term" value="F:hydrolase activity"/>
    <property type="evidence" value="ECO:0007669"/>
    <property type="project" value="UniProtKB-KW"/>
</dbReference>
<evidence type="ECO:0000256" key="5">
    <source>
        <dbReference type="ARBA" id="ARBA00013433"/>
    </source>
</evidence>
<keyword evidence="6" id="KW-0574">Periplasm</keyword>
<dbReference type="Pfam" id="PF01832">
    <property type="entry name" value="Glucosaminidase"/>
    <property type="match status" value="1"/>
</dbReference>
<dbReference type="SMART" id="SM00047">
    <property type="entry name" value="LYZ2"/>
    <property type="match status" value="1"/>
</dbReference>
<dbReference type="PRINTS" id="PR01002">
    <property type="entry name" value="FLGFLGJ"/>
</dbReference>
<feature type="domain" description="Mannosyl-glycoprotein endo-beta-N-acetylglucosamidase-like" evidence="13">
    <location>
        <begin position="149"/>
        <end position="312"/>
    </location>
</feature>
<dbReference type="Proteomes" id="UP001309705">
    <property type="component" value="Unassembled WGS sequence"/>
</dbReference>
<evidence type="ECO:0000256" key="10">
    <source>
        <dbReference type="ARBA" id="ARBA00023316"/>
    </source>
</evidence>
<keyword evidence="14" id="KW-0969">Cilium</keyword>
<gene>
    <name evidence="14" type="primary">flgJ</name>
    <name evidence="14" type="ORF">VSX58_19825</name>
</gene>
<organism evidence="14 15">
    <name type="scientific">Brenneria populi</name>
    <dbReference type="NCBI Taxonomy" id="1505588"/>
    <lineage>
        <taxon>Bacteria</taxon>
        <taxon>Pseudomonadati</taxon>
        <taxon>Pseudomonadota</taxon>
        <taxon>Gammaproteobacteria</taxon>
        <taxon>Enterobacterales</taxon>
        <taxon>Pectobacteriaceae</taxon>
        <taxon>Brenneria</taxon>
    </lineage>
</organism>
<evidence type="ECO:0000256" key="11">
    <source>
        <dbReference type="ARBA" id="ARBA00030835"/>
    </source>
</evidence>
<dbReference type="EMBL" id="JAYWTM010000029">
    <property type="protein sequence ID" value="MEC5344848.1"/>
    <property type="molecule type" value="Genomic_DNA"/>
</dbReference>
<comment type="similarity">
    <text evidence="3">In the N-terminal section; belongs to the FlgJ family.</text>
</comment>
<keyword evidence="7" id="KW-1005">Bacterial flagellum biogenesis</keyword>
<evidence type="ECO:0000256" key="8">
    <source>
        <dbReference type="ARBA" id="ARBA00022801"/>
    </source>
</evidence>
<dbReference type="InterPro" id="IPR019301">
    <property type="entry name" value="Flagellar_prot_FlgJ_N"/>
</dbReference>
<protein>
    <recommendedName>
        <fullName evidence="5">Peptidoglycan hydrolase FlgJ</fullName>
    </recommendedName>
    <alternativeName>
        <fullName evidence="11">Muramidase FlgJ</fullName>
    </alternativeName>
</protein>
<evidence type="ECO:0000313" key="14">
    <source>
        <dbReference type="EMBL" id="MEC5344848.1"/>
    </source>
</evidence>
<keyword evidence="14" id="KW-0966">Cell projection</keyword>
<comment type="caution">
    <text evidence="14">The sequence shown here is derived from an EMBL/GenBank/DDBJ whole genome shotgun (WGS) entry which is preliminary data.</text>
</comment>
<evidence type="ECO:0000256" key="9">
    <source>
        <dbReference type="ARBA" id="ARBA00023295"/>
    </source>
</evidence>
<dbReference type="InterPro" id="IPR051056">
    <property type="entry name" value="Glycosyl_Hydrolase_73"/>
</dbReference>
<dbReference type="Gene3D" id="2.10.70.40">
    <property type="entry name" value="peptidoglycan hydrolase"/>
    <property type="match status" value="1"/>
</dbReference>
<feature type="region of interest" description="Disordered" evidence="12">
    <location>
        <begin position="141"/>
        <end position="164"/>
    </location>
</feature>
<comment type="similarity">
    <text evidence="4">In the C-terminal section; belongs to the glycosyl hydrolase 73 family.</text>
</comment>
<evidence type="ECO:0000256" key="6">
    <source>
        <dbReference type="ARBA" id="ARBA00022764"/>
    </source>
</evidence>
<dbReference type="Pfam" id="PF10135">
    <property type="entry name" value="Rod-binding"/>
    <property type="match status" value="1"/>
</dbReference>
<evidence type="ECO:0000259" key="13">
    <source>
        <dbReference type="SMART" id="SM00047"/>
    </source>
</evidence>
<evidence type="ECO:0000256" key="2">
    <source>
        <dbReference type="ARBA" id="ARBA00004418"/>
    </source>
</evidence>
<dbReference type="RefSeq" id="WP_327619603.1">
    <property type="nucleotide sequence ID" value="NZ_JAYWTM010000029.1"/>
</dbReference>